<dbReference type="InterPro" id="IPR003141">
    <property type="entry name" value="Pol/His_phosphatase_N"/>
</dbReference>
<dbReference type="RefSeq" id="WP_103067196.1">
    <property type="nucleotide sequence ID" value="NZ_AZRL01000016.1"/>
</dbReference>
<evidence type="ECO:0000259" key="2">
    <source>
        <dbReference type="SMART" id="SM00481"/>
    </source>
</evidence>
<keyword evidence="3" id="KW-0808">Transferase</keyword>
<dbReference type="SUPFAM" id="SSF89550">
    <property type="entry name" value="PHP domain-like"/>
    <property type="match status" value="1"/>
</dbReference>
<dbReference type="AlphaFoldDB" id="A0A2K1P030"/>
<dbReference type="PANTHER" id="PTHR42924">
    <property type="entry name" value="EXONUCLEASE"/>
    <property type="match status" value="1"/>
</dbReference>
<dbReference type="OrthoDB" id="9804333at2"/>
<evidence type="ECO:0000313" key="3">
    <source>
        <dbReference type="EMBL" id="PNR96129.1"/>
    </source>
</evidence>
<dbReference type="SMART" id="SM00481">
    <property type="entry name" value="POLIIIAc"/>
    <property type="match status" value="1"/>
</dbReference>
<dbReference type="CDD" id="cd07438">
    <property type="entry name" value="PHP_HisPPase_AMP"/>
    <property type="match status" value="1"/>
</dbReference>
<comment type="caution">
    <text evidence="3">The sequence shown here is derived from an EMBL/GenBank/DDBJ whole genome shotgun (WGS) entry which is preliminary data.</text>
</comment>
<feature type="coiled-coil region" evidence="1">
    <location>
        <begin position="79"/>
        <end position="106"/>
    </location>
</feature>
<dbReference type="InterPro" id="IPR004013">
    <property type="entry name" value="PHP_dom"/>
</dbReference>
<organism evidence="3 4">
    <name type="scientific">Petrotoga olearia DSM 13574</name>
    <dbReference type="NCBI Taxonomy" id="1122955"/>
    <lineage>
        <taxon>Bacteria</taxon>
        <taxon>Thermotogati</taxon>
        <taxon>Thermotogota</taxon>
        <taxon>Thermotogae</taxon>
        <taxon>Petrotogales</taxon>
        <taxon>Petrotogaceae</taxon>
        <taxon>Petrotoga</taxon>
    </lineage>
</organism>
<dbReference type="Gene3D" id="3.20.20.140">
    <property type="entry name" value="Metal-dependent hydrolases"/>
    <property type="match status" value="1"/>
</dbReference>
<name>A0A2K1P030_9BACT</name>
<reference evidence="3 4" key="1">
    <citation type="submission" date="2013-12" db="EMBL/GenBank/DDBJ databases">
        <title>Comparative genomics of Petrotoga isolates.</title>
        <authorList>
            <person name="Nesbo C.L."/>
            <person name="Charchuk R."/>
            <person name="Chow K."/>
        </authorList>
    </citation>
    <scope>NUCLEOTIDE SEQUENCE [LARGE SCALE GENOMIC DNA]</scope>
    <source>
        <strain evidence="3 4">DSM 13574</strain>
    </source>
</reference>
<protein>
    <submittedName>
        <fullName evidence="3">Phosphotransferase</fullName>
    </submittedName>
</protein>
<dbReference type="GO" id="GO:0035312">
    <property type="term" value="F:5'-3' DNA exonuclease activity"/>
    <property type="evidence" value="ECO:0007669"/>
    <property type="project" value="TreeGrafter"/>
</dbReference>
<dbReference type="InterPro" id="IPR016195">
    <property type="entry name" value="Pol/histidinol_Pase-like"/>
</dbReference>
<sequence>MKVDFHTHSTGSDGSNTPNELLNLALETNIQYLSITDHDTLDGIKAIENSTDLNKLKFVPGVEISAEFPNTLHLLGYGFDITNERLNKVLEDLQEYRKKRNVLMIENMQKLGFQISLEELKKEAGGELIGRPHFASLMVKKNYVSNKQEAFDKYLKKGAPLYLDKKRLEPKDAILLIKEAGGVVVLAHPFQTKVDEQNLDKLIKELVDYGLDGIEAYYSLHTKEMTERYKTLATKYGLFITAGSDYHGTNKIGIEMGINVSKKELEPFLNILRML</sequence>
<dbReference type="PANTHER" id="PTHR42924:SF3">
    <property type="entry name" value="POLYMERASE_HISTIDINOL PHOSPHATASE N-TERMINAL DOMAIN-CONTAINING PROTEIN"/>
    <property type="match status" value="1"/>
</dbReference>
<dbReference type="GO" id="GO:0016740">
    <property type="term" value="F:transferase activity"/>
    <property type="evidence" value="ECO:0007669"/>
    <property type="project" value="UniProtKB-KW"/>
</dbReference>
<dbReference type="Pfam" id="PF02811">
    <property type="entry name" value="PHP"/>
    <property type="match status" value="1"/>
</dbReference>
<evidence type="ECO:0000256" key="1">
    <source>
        <dbReference type="SAM" id="Coils"/>
    </source>
</evidence>
<proteinExistence type="predicted"/>
<dbReference type="Proteomes" id="UP000236434">
    <property type="component" value="Unassembled WGS sequence"/>
</dbReference>
<gene>
    <name evidence="3" type="ORF">X929_06530</name>
</gene>
<dbReference type="Gene3D" id="1.10.150.650">
    <property type="match status" value="1"/>
</dbReference>
<keyword evidence="1" id="KW-0175">Coiled coil</keyword>
<feature type="domain" description="Polymerase/histidinol phosphatase N-terminal" evidence="2">
    <location>
        <begin position="3"/>
        <end position="68"/>
    </location>
</feature>
<dbReference type="EMBL" id="AZRL01000016">
    <property type="protein sequence ID" value="PNR96129.1"/>
    <property type="molecule type" value="Genomic_DNA"/>
</dbReference>
<evidence type="ECO:0000313" key="4">
    <source>
        <dbReference type="Proteomes" id="UP000236434"/>
    </source>
</evidence>
<dbReference type="InterPro" id="IPR052018">
    <property type="entry name" value="PHP_domain"/>
</dbReference>
<dbReference type="GO" id="GO:0004534">
    <property type="term" value="F:5'-3' RNA exonuclease activity"/>
    <property type="evidence" value="ECO:0007669"/>
    <property type="project" value="TreeGrafter"/>
</dbReference>
<accession>A0A2K1P030</accession>